<dbReference type="PROSITE" id="PS51755">
    <property type="entry name" value="OMPR_PHOB"/>
    <property type="match status" value="1"/>
</dbReference>
<feature type="region of interest" description="Disordered" evidence="3">
    <location>
        <begin position="1"/>
        <end position="20"/>
    </location>
</feature>
<evidence type="ECO:0000256" key="1">
    <source>
        <dbReference type="ARBA" id="ARBA00023125"/>
    </source>
</evidence>
<evidence type="ECO:0000313" key="6">
    <source>
        <dbReference type="Proteomes" id="UP001606134"/>
    </source>
</evidence>
<dbReference type="InterPro" id="IPR036388">
    <property type="entry name" value="WH-like_DNA-bd_sf"/>
</dbReference>
<reference evidence="5 6" key="1">
    <citation type="submission" date="2024-08" db="EMBL/GenBank/DDBJ databases">
        <authorList>
            <person name="Lu H."/>
        </authorList>
    </citation>
    <scope>NUCLEOTIDE SEQUENCE [LARGE SCALE GENOMIC DNA]</scope>
    <source>
        <strain evidence="5 6">BYS78W</strain>
    </source>
</reference>
<dbReference type="PRINTS" id="PR00364">
    <property type="entry name" value="DISEASERSIST"/>
</dbReference>
<keyword evidence="5" id="KW-0067">ATP-binding</keyword>
<evidence type="ECO:0000259" key="4">
    <source>
        <dbReference type="PROSITE" id="PS51755"/>
    </source>
</evidence>
<comment type="caution">
    <text evidence="5">The sequence shown here is derived from an EMBL/GenBank/DDBJ whole genome shotgun (WGS) entry which is preliminary data.</text>
</comment>
<dbReference type="PANTHER" id="PTHR47691:SF3">
    <property type="entry name" value="HTH-TYPE TRANSCRIPTIONAL REGULATOR RV0890C-RELATED"/>
    <property type="match status" value="1"/>
</dbReference>
<dbReference type="SUPFAM" id="SSF52540">
    <property type="entry name" value="P-loop containing nucleoside triphosphate hydrolases"/>
    <property type="match status" value="1"/>
</dbReference>
<dbReference type="Proteomes" id="UP001606134">
    <property type="component" value="Unassembled WGS sequence"/>
</dbReference>
<accession>A0ABW7HH54</accession>
<keyword evidence="1 2" id="KW-0238">DNA-binding</keyword>
<dbReference type="PANTHER" id="PTHR47691">
    <property type="entry name" value="REGULATOR-RELATED"/>
    <property type="match status" value="1"/>
</dbReference>
<dbReference type="Gene3D" id="1.10.10.10">
    <property type="entry name" value="Winged helix-like DNA-binding domain superfamily/Winged helix DNA-binding domain"/>
    <property type="match status" value="1"/>
</dbReference>
<evidence type="ECO:0000256" key="3">
    <source>
        <dbReference type="SAM" id="MobiDB-lite"/>
    </source>
</evidence>
<keyword evidence="6" id="KW-1185">Reference proteome</keyword>
<dbReference type="EMBL" id="JBIGIC010000012">
    <property type="protein sequence ID" value="MFG6489255.1"/>
    <property type="molecule type" value="Genomic_DNA"/>
</dbReference>
<dbReference type="GO" id="GO:0005524">
    <property type="term" value="F:ATP binding"/>
    <property type="evidence" value="ECO:0007669"/>
    <property type="project" value="UniProtKB-KW"/>
</dbReference>
<evidence type="ECO:0000313" key="5">
    <source>
        <dbReference type="EMBL" id="MFG6489255.1"/>
    </source>
</evidence>
<dbReference type="InterPro" id="IPR058852">
    <property type="entry name" value="HTH_77"/>
</dbReference>
<proteinExistence type="predicted"/>
<feature type="domain" description="OmpR/PhoB-type" evidence="4">
    <location>
        <begin position="14"/>
        <end position="112"/>
    </location>
</feature>
<gene>
    <name evidence="5" type="ORF">ACG04R_21405</name>
</gene>
<dbReference type="RefSeq" id="WP_394415599.1">
    <property type="nucleotide sequence ID" value="NZ_JBIGIC010000012.1"/>
</dbReference>
<dbReference type="InterPro" id="IPR011990">
    <property type="entry name" value="TPR-like_helical_dom_sf"/>
</dbReference>
<dbReference type="SUPFAM" id="SSF46894">
    <property type="entry name" value="C-terminal effector domain of the bipartite response regulators"/>
    <property type="match status" value="1"/>
</dbReference>
<protein>
    <submittedName>
        <fullName evidence="5">ATP-binding protein</fullName>
    </submittedName>
</protein>
<dbReference type="Gene3D" id="3.40.50.300">
    <property type="entry name" value="P-loop containing nucleotide triphosphate hydrolases"/>
    <property type="match status" value="1"/>
</dbReference>
<dbReference type="InterPro" id="IPR016032">
    <property type="entry name" value="Sig_transdc_resp-reg_C-effctor"/>
</dbReference>
<dbReference type="InterPro" id="IPR001867">
    <property type="entry name" value="OmpR/PhoB-type_DNA-bd"/>
</dbReference>
<evidence type="ECO:0000256" key="2">
    <source>
        <dbReference type="PROSITE-ProRule" id="PRU01091"/>
    </source>
</evidence>
<dbReference type="SUPFAM" id="SSF48452">
    <property type="entry name" value="TPR-like"/>
    <property type="match status" value="1"/>
</dbReference>
<dbReference type="SMART" id="SM00862">
    <property type="entry name" value="Trans_reg_C"/>
    <property type="match status" value="1"/>
</dbReference>
<dbReference type="Pfam" id="PF00486">
    <property type="entry name" value="Trans_reg_C"/>
    <property type="match status" value="1"/>
</dbReference>
<dbReference type="CDD" id="cd00383">
    <property type="entry name" value="trans_reg_C"/>
    <property type="match status" value="1"/>
</dbReference>
<dbReference type="Pfam" id="PF25872">
    <property type="entry name" value="HTH_77"/>
    <property type="match status" value="1"/>
</dbReference>
<dbReference type="InterPro" id="IPR027417">
    <property type="entry name" value="P-loop_NTPase"/>
</dbReference>
<name>A0ABW7HH54_9BURK</name>
<dbReference type="Gene3D" id="1.25.40.10">
    <property type="entry name" value="Tetratricopeptide repeat domain"/>
    <property type="match status" value="1"/>
</dbReference>
<keyword evidence="5" id="KW-0547">Nucleotide-binding</keyword>
<sequence>MNSNTAEQGAPAQPRTVGFGPFRYDPVRRELRDAGGPVRAGSRALHLLEVLLENAGRVCSRDELVARVWPRTVVEETSLRVHVSALRRVLGDGQNGAQYIANVPGRGYVFVGEVTALPPESPPELPMPAESLEVSSRLPGRLTRPIGRGPDIAAVAELLSRERLVSIVGAGGMGKTTVALAVAEIQGPLHAQGVFFVDLSLLSDAALVVVQVGQSCGLDVARGEPWATLQNALRGQQALIVLDNCEHVVDAVATLAERLLRACPRLRILATSREPLEAESEWVFRLPPLRVPASGATLSLDVVLCYPAIQLFVERARATNQAFRLTAANAAAVRQLCESLDGIPLAIELAAARVDGLGLTVLLQRLEEMFELLTRGRRTAMSRHQTLHAVLNWSYELLAEPERLVLQRLSVFRSAFDLDGAVKVASGGGLAGQRVVDLVLGLCEKSLVVTEMTDNGVPRHRLLYVTRLFAERMLASAADATEVHRRHALYALGCLVETSKTREAMAHYRRTPALASAIAELRAAITWALLEENDLRLGVEITAKSMWTWISAGLLEEYRLHMNAAVDKAGRAGVEGTQLGSRLQLALAFLSGLALTDSVSHRRGAAVDRSLMEQFDDAADKIEALYALCVSNYGRGDFLQVLSHCEEVRELAHGVHEPLSIAVGDRFSALALHELGQHDAAELLAYRVARFDVKTVDPRFHGAMPFSRSMHMRLARIHWLRGDFRQAWAMAQEITVEDEEAHLYAKCQPLALSAIPIALWKGDLPTAQRWNAALLHHSTQGSLPYWLPFAEIYRCLLEGRQLLPDTPEAEAITKNALLMDICATLQPTAPNAAMLERAGQGEVGWCTPEVLRLAAIAGLDAQDEASRTRCIAALREAFDLSAEQGARFWSLRIAISLCEVAADDGAARSAAMELLLPLLNAIDDGSTQPDLQQARRLVALQVQ</sequence>
<feature type="DNA-binding region" description="OmpR/PhoB-type" evidence="2">
    <location>
        <begin position="14"/>
        <end position="112"/>
    </location>
</feature>
<organism evidence="5 6">
    <name type="scientific">Pelomonas candidula</name>
    <dbReference type="NCBI Taxonomy" id="3299025"/>
    <lineage>
        <taxon>Bacteria</taxon>
        <taxon>Pseudomonadati</taxon>
        <taxon>Pseudomonadota</taxon>
        <taxon>Betaproteobacteria</taxon>
        <taxon>Burkholderiales</taxon>
        <taxon>Sphaerotilaceae</taxon>
        <taxon>Roseateles</taxon>
    </lineage>
</organism>